<accession>U2RAA9</accession>
<dbReference type="Pfam" id="PF04069">
    <property type="entry name" value="OpuAC"/>
    <property type="match status" value="1"/>
</dbReference>
<dbReference type="Gene3D" id="3.40.190.10">
    <property type="entry name" value="Periplasmic binding protein-like II"/>
    <property type="match status" value="1"/>
</dbReference>
<dbReference type="Proteomes" id="UP000017052">
    <property type="component" value="Unassembled WGS sequence"/>
</dbReference>
<reference evidence="3" key="1">
    <citation type="submission" date="2013-08" db="EMBL/GenBank/DDBJ databases">
        <authorList>
            <person name="Durkin A.S."/>
            <person name="Haft D.R."/>
            <person name="McCorrison J."/>
            <person name="Torralba M."/>
            <person name="Gillis M."/>
            <person name="Haft D.H."/>
            <person name="Methe B."/>
            <person name="Sutton G."/>
            <person name="Nelson K.E."/>
        </authorList>
    </citation>
    <scope>NUCLEOTIDE SEQUENCE [LARGE SCALE GENOMIC DNA]</scope>
    <source>
        <strain evidence="3">F0233</strain>
    </source>
</reference>
<comment type="caution">
    <text evidence="3">The sequence shown here is derived from an EMBL/GenBank/DDBJ whole genome shotgun (WGS) entry which is preliminary data.</text>
</comment>
<evidence type="ECO:0000313" key="4">
    <source>
        <dbReference type="Proteomes" id="UP000017052"/>
    </source>
</evidence>
<proteinExistence type="predicted"/>
<evidence type="ECO:0000313" key="3">
    <source>
        <dbReference type="EMBL" id="ERK50523.1"/>
    </source>
</evidence>
<keyword evidence="4" id="KW-1185">Reference proteome</keyword>
<dbReference type="Gene3D" id="3.40.190.120">
    <property type="entry name" value="Osmoprotection protein (prox), domain 2"/>
    <property type="match status" value="1"/>
</dbReference>
<gene>
    <name evidence="3" type="ORF">HMPREF0682_2509</name>
</gene>
<sequence length="301" mass="31761">MQIARRSLLAAGGLMALAACSSDNPVGSSSSTGGGSTIVVASQQYYSNEIIAELYAQALENADRTVERQYQIGQREFYLPELESGSIDLIPEYGGNLLQYYDKSSTASDAEAIARALADALPAGLRVLDAAEASDQDSYTVTRATADQYSLGSIGDLGRIGGTVTVAANSEFATRPYGTDGVRDAYGIDITVLGVEDSGGPLTVKALTEGQAQAADIYTADPAIEQNDLVVLADPQNLILPQRVTPLVSSRIDDAAAEVIGRVNARLTTDELRGLNRRSTVEQRSSADIARDWLPAQGIVP</sequence>
<dbReference type="EMBL" id="ACVN02000303">
    <property type="protein sequence ID" value="ERK50523.1"/>
    <property type="molecule type" value="Genomic_DNA"/>
</dbReference>
<dbReference type="GeneID" id="95359280"/>
<feature type="signal peptide" evidence="1">
    <location>
        <begin position="1"/>
        <end position="21"/>
    </location>
</feature>
<organism evidence="3 4">
    <name type="scientific">Propionibacterium acidifaciens F0233</name>
    <dbReference type="NCBI Taxonomy" id="553198"/>
    <lineage>
        <taxon>Bacteria</taxon>
        <taxon>Bacillati</taxon>
        <taxon>Actinomycetota</taxon>
        <taxon>Actinomycetes</taxon>
        <taxon>Propionibacteriales</taxon>
        <taxon>Propionibacteriaceae</taxon>
        <taxon>Propionibacterium</taxon>
    </lineage>
</organism>
<dbReference type="RefSeq" id="WP_021798703.1">
    <property type="nucleotide sequence ID" value="NZ_ACVN02000303.1"/>
</dbReference>
<name>U2RAA9_9ACTN</name>
<feature type="chain" id="PRO_5038396561" evidence="1">
    <location>
        <begin position="22"/>
        <end position="301"/>
    </location>
</feature>
<dbReference type="PROSITE" id="PS51257">
    <property type="entry name" value="PROKAR_LIPOPROTEIN"/>
    <property type="match status" value="1"/>
</dbReference>
<dbReference type="CDD" id="cd13606">
    <property type="entry name" value="PBP2_ProX_like"/>
    <property type="match status" value="1"/>
</dbReference>
<dbReference type="InterPro" id="IPR007210">
    <property type="entry name" value="ABC_Gly_betaine_transp_sub-bd"/>
</dbReference>
<evidence type="ECO:0000259" key="2">
    <source>
        <dbReference type="Pfam" id="PF04069"/>
    </source>
</evidence>
<dbReference type="SUPFAM" id="SSF53850">
    <property type="entry name" value="Periplasmic binding protein-like II"/>
    <property type="match status" value="1"/>
</dbReference>
<keyword evidence="1" id="KW-0732">Signal</keyword>
<dbReference type="AlphaFoldDB" id="U2RAA9"/>
<evidence type="ECO:0000256" key="1">
    <source>
        <dbReference type="SAM" id="SignalP"/>
    </source>
</evidence>
<feature type="domain" description="ABC-type glycine betaine transport system substrate-binding" evidence="2">
    <location>
        <begin position="37"/>
        <end position="294"/>
    </location>
</feature>
<protein>
    <submittedName>
        <fullName evidence="3">ABC transporter, quaternary amine uptake transporter family, substrate-binding protein</fullName>
    </submittedName>
</protein>
<dbReference type="GO" id="GO:0022857">
    <property type="term" value="F:transmembrane transporter activity"/>
    <property type="evidence" value="ECO:0007669"/>
    <property type="project" value="InterPro"/>
</dbReference>
<dbReference type="GO" id="GO:0043190">
    <property type="term" value="C:ATP-binding cassette (ABC) transporter complex"/>
    <property type="evidence" value="ECO:0007669"/>
    <property type="project" value="InterPro"/>
</dbReference>
<dbReference type="OrthoDB" id="9781705at2"/>